<accession>A0A4R3MSI8</accession>
<dbReference type="OrthoDB" id="47713at2"/>
<dbReference type="RefSeq" id="WP_132249885.1">
    <property type="nucleotide sequence ID" value="NZ_SMAL01000001.1"/>
</dbReference>
<evidence type="ECO:0000313" key="1">
    <source>
        <dbReference type="EMBL" id="TCT17198.1"/>
    </source>
</evidence>
<reference evidence="1 2" key="1">
    <citation type="submission" date="2019-03" db="EMBL/GenBank/DDBJ databases">
        <title>Genomic Encyclopedia of Type Strains, Phase IV (KMG-IV): sequencing the most valuable type-strain genomes for metagenomic binning, comparative biology and taxonomic classification.</title>
        <authorList>
            <person name="Goeker M."/>
        </authorList>
    </citation>
    <scope>NUCLEOTIDE SEQUENCE [LARGE SCALE GENOMIC DNA]</scope>
    <source>
        <strain evidence="1 2">DSM 24629</strain>
    </source>
</reference>
<sequence length="74" mass="8331">MNCKNCNSTRIEDSIAIGLSAKTGNIGPKSTKILDYVSQMYCDMCLDCGEILRFYIKDDTNRKWIKKPGSFGTK</sequence>
<evidence type="ECO:0000313" key="2">
    <source>
        <dbReference type="Proteomes" id="UP000294902"/>
    </source>
</evidence>
<dbReference type="AlphaFoldDB" id="A0A4R3MSI8"/>
<dbReference type="Proteomes" id="UP000294902">
    <property type="component" value="Unassembled WGS sequence"/>
</dbReference>
<organism evidence="1 2">
    <name type="scientific">Natranaerovirga pectinivora</name>
    <dbReference type="NCBI Taxonomy" id="682400"/>
    <lineage>
        <taxon>Bacteria</taxon>
        <taxon>Bacillati</taxon>
        <taxon>Bacillota</taxon>
        <taxon>Clostridia</taxon>
        <taxon>Lachnospirales</taxon>
        <taxon>Natranaerovirgaceae</taxon>
        <taxon>Natranaerovirga</taxon>
    </lineage>
</organism>
<dbReference type="EMBL" id="SMAL01000001">
    <property type="protein sequence ID" value="TCT17198.1"/>
    <property type="molecule type" value="Genomic_DNA"/>
</dbReference>
<name>A0A4R3MSI8_9FIRM</name>
<keyword evidence="2" id="KW-1185">Reference proteome</keyword>
<proteinExistence type="predicted"/>
<gene>
    <name evidence="1" type="ORF">EDC18_101496</name>
</gene>
<protein>
    <submittedName>
        <fullName evidence="1">Uncharacterized protein</fullName>
    </submittedName>
</protein>
<comment type="caution">
    <text evidence="1">The sequence shown here is derived from an EMBL/GenBank/DDBJ whole genome shotgun (WGS) entry which is preliminary data.</text>
</comment>